<dbReference type="Pfam" id="PF02653">
    <property type="entry name" value="BPD_transp_2"/>
    <property type="match status" value="1"/>
</dbReference>
<feature type="transmembrane region" description="Helical" evidence="9">
    <location>
        <begin position="6"/>
        <end position="34"/>
    </location>
</feature>
<evidence type="ECO:0000256" key="9">
    <source>
        <dbReference type="SAM" id="Phobius"/>
    </source>
</evidence>
<keyword evidence="2" id="KW-0813">Transport</keyword>
<feature type="transmembrane region" description="Helical" evidence="9">
    <location>
        <begin position="225"/>
        <end position="249"/>
    </location>
</feature>
<comment type="similarity">
    <text evidence="8">Belongs to the binding-protein-dependent transport system permease family. LivHM subfamily.</text>
</comment>
<dbReference type="OrthoDB" id="9807115at2"/>
<dbReference type="InterPro" id="IPR001851">
    <property type="entry name" value="ABC_transp_permease"/>
</dbReference>
<feature type="transmembrane region" description="Helical" evidence="9">
    <location>
        <begin position="139"/>
        <end position="158"/>
    </location>
</feature>
<feature type="transmembrane region" description="Helical" evidence="9">
    <location>
        <begin position="64"/>
        <end position="85"/>
    </location>
</feature>
<dbReference type="PANTHER" id="PTHR11795">
    <property type="entry name" value="BRANCHED-CHAIN AMINO ACID TRANSPORT SYSTEM PERMEASE PROTEIN LIVH"/>
    <property type="match status" value="1"/>
</dbReference>
<reference evidence="10 11" key="1">
    <citation type="journal article" date="2011" name="Syst. Appl. Microbiol.">
        <title>Defluviimonas denitrificans gen. nov., sp. nov., and Pararhodobacter aggregans gen. nov., sp. nov., non-phototrophic Rhodobacteraceae from the biofilter of a marine aquaculture.</title>
        <authorList>
            <person name="Foesel B.U."/>
            <person name="Drake H.L."/>
            <person name="Schramm A."/>
        </authorList>
    </citation>
    <scope>NUCLEOTIDE SEQUENCE [LARGE SCALE GENOMIC DNA]</scope>
    <source>
        <strain evidence="10 11">D1-19</strain>
    </source>
</reference>
<feature type="transmembrane region" description="Helical" evidence="9">
    <location>
        <begin position="255"/>
        <end position="275"/>
    </location>
</feature>
<evidence type="ECO:0000313" key="10">
    <source>
        <dbReference type="EMBL" id="PVE47584.1"/>
    </source>
</evidence>
<proteinExistence type="inferred from homology"/>
<evidence type="ECO:0000256" key="8">
    <source>
        <dbReference type="ARBA" id="ARBA00037998"/>
    </source>
</evidence>
<evidence type="ECO:0000256" key="4">
    <source>
        <dbReference type="ARBA" id="ARBA00022692"/>
    </source>
</evidence>
<evidence type="ECO:0000256" key="3">
    <source>
        <dbReference type="ARBA" id="ARBA00022475"/>
    </source>
</evidence>
<name>A0A2T7USE9_9RHOB</name>
<evidence type="ECO:0000256" key="6">
    <source>
        <dbReference type="ARBA" id="ARBA00022989"/>
    </source>
</evidence>
<evidence type="ECO:0000256" key="1">
    <source>
        <dbReference type="ARBA" id="ARBA00004651"/>
    </source>
</evidence>
<organism evidence="10 11">
    <name type="scientific">Pararhodobacter aggregans</name>
    <dbReference type="NCBI Taxonomy" id="404875"/>
    <lineage>
        <taxon>Bacteria</taxon>
        <taxon>Pseudomonadati</taxon>
        <taxon>Pseudomonadota</taxon>
        <taxon>Alphaproteobacteria</taxon>
        <taxon>Rhodobacterales</taxon>
        <taxon>Paracoccaceae</taxon>
        <taxon>Pararhodobacter</taxon>
    </lineage>
</organism>
<feature type="transmembrane region" description="Helical" evidence="9">
    <location>
        <begin position="191"/>
        <end position="213"/>
    </location>
</feature>
<dbReference type="CDD" id="cd06582">
    <property type="entry name" value="TM_PBP1_LivH_like"/>
    <property type="match status" value="1"/>
</dbReference>
<protein>
    <submittedName>
        <fullName evidence="10">Branched-chain amino acid ABC transporter permease</fullName>
    </submittedName>
</protein>
<dbReference type="RefSeq" id="WP_107750956.1">
    <property type="nucleotide sequence ID" value="NZ_QBKF01000003.1"/>
</dbReference>
<dbReference type="PANTHER" id="PTHR11795:SF447">
    <property type="entry name" value="ABC TRANSPORTER PERMEASE PROTEIN"/>
    <property type="match status" value="1"/>
</dbReference>
<dbReference type="AlphaFoldDB" id="A0A2T7USE9"/>
<dbReference type="EMBL" id="QDDR01000004">
    <property type="protein sequence ID" value="PVE47584.1"/>
    <property type="molecule type" value="Genomic_DNA"/>
</dbReference>
<dbReference type="GO" id="GO:0006865">
    <property type="term" value="P:amino acid transport"/>
    <property type="evidence" value="ECO:0007669"/>
    <property type="project" value="UniProtKB-KW"/>
</dbReference>
<accession>A0A2T7USE9</accession>
<evidence type="ECO:0000313" key="11">
    <source>
        <dbReference type="Proteomes" id="UP000244810"/>
    </source>
</evidence>
<keyword evidence="11" id="KW-1185">Reference proteome</keyword>
<evidence type="ECO:0000256" key="5">
    <source>
        <dbReference type="ARBA" id="ARBA00022970"/>
    </source>
</evidence>
<dbReference type="GO" id="GO:0022857">
    <property type="term" value="F:transmembrane transporter activity"/>
    <property type="evidence" value="ECO:0007669"/>
    <property type="project" value="InterPro"/>
</dbReference>
<evidence type="ECO:0000256" key="7">
    <source>
        <dbReference type="ARBA" id="ARBA00023136"/>
    </source>
</evidence>
<comment type="subcellular location">
    <subcellularLocation>
        <location evidence="1">Cell membrane</location>
        <topology evidence="1">Multi-pass membrane protein</topology>
    </subcellularLocation>
</comment>
<keyword evidence="6 9" id="KW-1133">Transmembrane helix</keyword>
<keyword evidence="7 9" id="KW-0472">Membrane</keyword>
<dbReference type="InterPro" id="IPR052157">
    <property type="entry name" value="BCAA_transport_permease"/>
</dbReference>
<keyword evidence="5" id="KW-0029">Amino-acid transport</keyword>
<gene>
    <name evidence="10" type="ORF">DDE23_09035</name>
</gene>
<keyword evidence="3" id="KW-1003">Cell membrane</keyword>
<dbReference type="GO" id="GO:0005886">
    <property type="term" value="C:plasma membrane"/>
    <property type="evidence" value="ECO:0007669"/>
    <property type="project" value="UniProtKB-SubCell"/>
</dbReference>
<dbReference type="Proteomes" id="UP000244810">
    <property type="component" value="Unassembled WGS sequence"/>
</dbReference>
<sequence length="285" mass="30177">MSSDALVLFALNATWQIAALALLALGLGLVFGLLRIMNMAHGDFVMLGAYAPVLTAQWGLPPLAAIPVCLLMVGLTALIVERLVIRHLYARMFDSLLATWALSILMREGAELAFGPQFRNVPLPFEGVTQIGTVGYPSYRLLVIGLVAAGFLALWLWYRRSLTGLKLRAMVDNPTLAEGAGINTARLSAGAFVAGCLLAGLAGLLLAPTLSVYPGMGLDALIRSFFTLIVGGLGTLEGLAVGAAVIGGLQAGLSAYLSQTAGYLGVLILAILFLWRRPDGLYRHR</sequence>
<comment type="caution">
    <text evidence="10">The sequence shown here is derived from an EMBL/GenBank/DDBJ whole genome shotgun (WGS) entry which is preliminary data.</text>
</comment>
<evidence type="ECO:0000256" key="2">
    <source>
        <dbReference type="ARBA" id="ARBA00022448"/>
    </source>
</evidence>
<keyword evidence="4 9" id="KW-0812">Transmembrane</keyword>